<sequence length="254" mass="27129">MIDIKGITKSFGSLQVLKGIDLRIDQGEVVSIVGPSGAGKTTLLQIIGTLDRPDSGQVVVDGVDVGKLSTGKLSDFRNLHLGFVFQFHQLLPEFSALENVMIPAFIAGRSRGEAKRRATELLDFMGLADRASHKPAQLSGGEKQRVAVARALVNNPSVILADEPSGSLDSKNKDELHRLFFDLRDKFGQTFVIVTHDEGLAAITDRTIHLKDGQVVGDSLGAAHPERSANAEPASSTPSPSEENPVTEGKENAG</sequence>
<dbReference type="GO" id="GO:0089705">
    <property type="term" value="P:protein localization to outer membrane"/>
    <property type="evidence" value="ECO:0007669"/>
    <property type="project" value="UniProtKB-ARBA"/>
</dbReference>
<dbReference type="SMART" id="SM00382">
    <property type="entry name" value="AAA"/>
    <property type="match status" value="1"/>
</dbReference>
<dbReference type="GO" id="GO:0016887">
    <property type="term" value="F:ATP hydrolysis activity"/>
    <property type="evidence" value="ECO:0007669"/>
    <property type="project" value="InterPro"/>
</dbReference>
<keyword evidence="4 9" id="KW-0067">ATP-binding</keyword>
<organism evidence="9 10">
    <name type="scientific">Segatella buccae</name>
    <dbReference type="NCBI Taxonomy" id="28126"/>
    <lineage>
        <taxon>Bacteria</taxon>
        <taxon>Pseudomonadati</taxon>
        <taxon>Bacteroidota</taxon>
        <taxon>Bacteroidia</taxon>
        <taxon>Bacteroidales</taxon>
        <taxon>Prevotellaceae</taxon>
        <taxon>Segatella</taxon>
    </lineage>
</organism>
<dbReference type="GO" id="GO:0005886">
    <property type="term" value="C:plasma membrane"/>
    <property type="evidence" value="ECO:0007669"/>
    <property type="project" value="TreeGrafter"/>
</dbReference>
<evidence type="ECO:0000256" key="3">
    <source>
        <dbReference type="ARBA" id="ARBA00022741"/>
    </source>
</evidence>
<keyword evidence="2" id="KW-1003">Cell membrane</keyword>
<feature type="domain" description="ABC transporter" evidence="8">
    <location>
        <begin position="2"/>
        <end position="237"/>
    </location>
</feature>
<name>A0AAQ1UKK7_9BACT</name>
<accession>A0AAQ1UKK7</accession>
<proteinExistence type="predicted"/>
<dbReference type="SUPFAM" id="SSF52540">
    <property type="entry name" value="P-loop containing nucleoside triphosphate hydrolases"/>
    <property type="match status" value="1"/>
</dbReference>
<dbReference type="PANTHER" id="PTHR24220:SF86">
    <property type="entry name" value="ABC TRANSPORTER ABCH.1"/>
    <property type="match status" value="1"/>
</dbReference>
<keyword evidence="1" id="KW-0813">Transport</keyword>
<protein>
    <submittedName>
        <fullName evidence="9">Lipoprotein-releasing system ATP-binding protein LolD</fullName>
        <ecNumber evidence="9">3.6.3.-</ecNumber>
    </submittedName>
</protein>
<dbReference type="GO" id="GO:0044874">
    <property type="term" value="P:lipoprotein localization to outer membrane"/>
    <property type="evidence" value="ECO:0007669"/>
    <property type="project" value="UniProtKB-ARBA"/>
</dbReference>
<reference evidence="9 10" key="1">
    <citation type="submission" date="2018-06" db="EMBL/GenBank/DDBJ databases">
        <authorList>
            <consortium name="Pathogen Informatics"/>
            <person name="Doyle S."/>
        </authorList>
    </citation>
    <scope>NUCLEOTIDE SEQUENCE [LARGE SCALE GENOMIC DNA]</scope>
    <source>
        <strain evidence="9 10">NCTC13063</strain>
    </source>
</reference>
<evidence type="ECO:0000256" key="1">
    <source>
        <dbReference type="ARBA" id="ARBA00022448"/>
    </source>
</evidence>
<evidence type="ECO:0000256" key="2">
    <source>
        <dbReference type="ARBA" id="ARBA00022475"/>
    </source>
</evidence>
<evidence type="ECO:0000256" key="7">
    <source>
        <dbReference type="SAM" id="MobiDB-lite"/>
    </source>
</evidence>
<dbReference type="InterPro" id="IPR003439">
    <property type="entry name" value="ABC_transporter-like_ATP-bd"/>
</dbReference>
<evidence type="ECO:0000256" key="4">
    <source>
        <dbReference type="ARBA" id="ARBA00022840"/>
    </source>
</evidence>
<dbReference type="InterPro" id="IPR017911">
    <property type="entry name" value="MacB-like_ATP-bd"/>
</dbReference>
<dbReference type="InterPro" id="IPR017871">
    <property type="entry name" value="ABC_transporter-like_CS"/>
</dbReference>
<dbReference type="GO" id="GO:0022857">
    <property type="term" value="F:transmembrane transporter activity"/>
    <property type="evidence" value="ECO:0007669"/>
    <property type="project" value="TreeGrafter"/>
</dbReference>
<feature type="region of interest" description="Disordered" evidence="7">
    <location>
        <begin position="218"/>
        <end position="254"/>
    </location>
</feature>
<dbReference type="AlphaFoldDB" id="A0AAQ1UKK7"/>
<evidence type="ECO:0000313" key="10">
    <source>
        <dbReference type="Proteomes" id="UP000255283"/>
    </source>
</evidence>
<dbReference type="FunFam" id="3.40.50.300:FF:000230">
    <property type="entry name" value="Lipoprotein-releasing system ATP-binding protein LolD"/>
    <property type="match status" value="1"/>
</dbReference>
<dbReference type="InterPro" id="IPR003593">
    <property type="entry name" value="AAA+_ATPase"/>
</dbReference>
<dbReference type="Pfam" id="PF00005">
    <property type="entry name" value="ABC_tran"/>
    <property type="match status" value="1"/>
</dbReference>
<dbReference type="Gene3D" id="3.40.50.300">
    <property type="entry name" value="P-loop containing nucleotide triphosphate hydrolases"/>
    <property type="match status" value="1"/>
</dbReference>
<dbReference type="InterPro" id="IPR027417">
    <property type="entry name" value="P-loop_NTPase"/>
</dbReference>
<dbReference type="EC" id="3.6.3.-" evidence="9"/>
<dbReference type="PROSITE" id="PS50893">
    <property type="entry name" value="ABC_TRANSPORTER_2"/>
    <property type="match status" value="1"/>
</dbReference>
<dbReference type="CDD" id="cd03255">
    <property type="entry name" value="ABC_MJ0796_LolCDE_FtsE"/>
    <property type="match status" value="1"/>
</dbReference>
<dbReference type="EMBL" id="UGTJ01000001">
    <property type="protein sequence ID" value="SUB79751.1"/>
    <property type="molecule type" value="Genomic_DNA"/>
</dbReference>
<dbReference type="Proteomes" id="UP000255283">
    <property type="component" value="Unassembled WGS sequence"/>
</dbReference>
<evidence type="ECO:0000313" key="9">
    <source>
        <dbReference type="EMBL" id="SUB79751.1"/>
    </source>
</evidence>
<dbReference type="GO" id="GO:0005524">
    <property type="term" value="F:ATP binding"/>
    <property type="evidence" value="ECO:0007669"/>
    <property type="project" value="UniProtKB-KW"/>
</dbReference>
<keyword evidence="3" id="KW-0547">Nucleotide-binding</keyword>
<dbReference type="InterPro" id="IPR015854">
    <property type="entry name" value="ABC_transpr_LolD-like"/>
</dbReference>
<feature type="compositionally biased region" description="Low complexity" evidence="7">
    <location>
        <begin position="230"/>
        <end position="247"/>
    </location>
</feature>
<evidence type="ECO:0000259" key="8">
    <source>
        <dbReference type="PROSITE" id="PS50893"/>
    </source>
</evidence>
<keyword evidence="9" id="KW-0378">Hydrolase</keyword>
<keyword evidence="5" id="KW-1278">Translocase</keyword>
<dbReference type="PROSITE" id="PS00211">
    <property type="entry name" value="ABC_TRANSPORTER_1"/>
    <property type="match status" value="1"/>
</dbReference>
<dbReference type="RefSeq" id="WP_115153452.1">
    <property type="nucleotide sequence ID" value="NZ_DBFWLE010000010.1"/>
</dbReference>
<dbReference type="PANTHER" id="PTHR24220">
    <property type="entry name" value="IMPORT ATP-BINDING PROTEIN"/>
    <property type="match status" value="1"/>
</dbReference>
<gene>
    <name evidence="9" type="primary">lolD_2</name>
    <name evidence="9" type="ORF">NCTC13063_01021</name>
</gene>
<keyword evidence="6" id="KW-0472">Membrane</keyword>
<evidence type="ECO:0000256" key="5">
    <source>
        <dbReference type="ARBA" id="ARBA00022967"/>
    </source>
</evidence>
<comment type="caution">
    <text evidence="9">The sequence shown here is derived from an EMBL/GenBank/DDBJ whole genome shotgun (WGS) entry which is preliminary data.</text>
</comment>
<keyword evidence="9" id="KW-0449">Lipoprotein</keyword>
<evidence type="ECO:0000256" key="6">
    <source>
        <dbReference type="ARBA" id="ARBA00023136"/>
    </source>
</evidence>